<dbReference type="EMBL" id="JABZRB010000108">
    <property type="protein sequence ID" value="MBF1305154.1"/>
    <property type="molecule type" value="Genomic_DNA"/>
</dbReference>
<gene>
    <name evidence="1" type="ORF">HXM91_04785</name>
</gene>
<organism evidence="1 2">
    <name type="scientific">Oribacterium sinus</name>
    <dbReference type="NCBI Taxonomy" id="237576"/>
    <lineage>
        <taxon>Bacteria</taxon>
        <taxon>Bacillati</taxon>
        <taxon>Bacillota</taxon>
        <taxon>Clostridia</taxon>
        <taxon>Lachnospirales</taxon>
        <taxon>Lachnospiraceae</taxon>
        <taxon>Oribacterium</taxon>
    </lineage>
</organism>
<evidence type="ECO:0000313" key="1">
    <source>
        <dbReference type="EMBL" id="MBF1305154.1"/>
    </source>
</evidence>
<name>A0A930H3G9_9FIRM</name>
<evidence type="ECO:0000313" key="2">
    <source>
        <dbReference type="Proteomes" id="UP000780721"/>
    </source>
</evidence>
<protein>
    <submittedName>
        <fullName evidence="1">Uncharacterized protein</fullName>
    </submittedName>
</protein>
<accession>A0A930H3G9</accession>
<dbReference type="Gene3D" id="3.40.190.10">
    <property type="entry name" value="Periplasmic binding protein-like II"/>
    <property type="match status" value="1"/>
</dbReference>
<dbReference type="AlphaFoldDB" id="A0A930H3G9"/>
<reference evidence="1" key="1">
    <citation type="submission" date="2020-04" db="EMBL/GenBank/DDBJ databases">
        <title>Deep metagenomics examines the oral microbiome during advanced dental caries in children, revealing novel taxa and co-occurrences with host molecules.</title>
        <authorList>
            <person name="Baker J.L."/>
            <person name="Morton J.T."/>
            <person name="Dinis M."/>
            <person name="Alvarez R."/>
            <person name="Tran N.C."/>
            <person name="Knight R."/>
            <person name="Edlund A."/>
        </authorList>
    </citation>
    <scope>NUCLEOTIDE SEQUENCE</scope>
    <source>
        <strain evidence="1">JCVI_48_bin.5</strain>
    </source>
</reference>
<comment type="caution">
    <text evidence="1">The sequence shown here is derived from an EMBL/GenBank/DDBJ whole genome shotgun (WGS) entry which is preliminary data.</text>
</comment>
<dbReference type="SUPFAM" id="SSF53850">
    <property type="entry name" value="Periplasmic binding protein-like II"/>
    <property type="match status" value="1"/>
</dbReference>
<sequence>MAAQWDAMNNLYNEYASDIVRGERPIDDFDKFVQEWNKAGGDAFEPILAEKFK</sequence>
<proteinExistence type="predicted"/>
<dbReference type="Proteomes" id="UP000780721">
    <property type="component" value="Unassembled WGS sequence"/>
</dbReference>